<keyword evidence="1" id="KW-0472">Membrane</keyword>
<dbReference type="PANTHER" id="PTHR22911:SF137">
    <property type="entry name" value="SOLUTE CARRIER FAMILY 35 MEMBER G2-RELATED"/>
    <property type="match status" value="1"/>
</dbReference>
<proteinExistence type="predicted"/>
<organism evidence="3 4">
    <name type="scientific">Pasteurella bettyae CCUG 2042</name>
    <dbReference type="NCBI Taxonomy" id="1095749"/>
    <lineage>
        <taxon>Bacteria</taxon>
        <taxon>Pseudomonadati</taxon>
        <taxon>Pseudomonadota</taxon>
        <taxon>Gammaproteobacteria</taxon>
        <taxon>Pasteurellales</taxon>
        <taxon>Pasteurellaceae</taxon>
        <taxon>Pasteurella</taxon>
    </lineage>
</organism>
<feature type="transmembrane region" description="Helical" evidence="1">
    <location>
        <begin position="263"/>
        <end position="281"/>
    </location>
</feature>
<dbReference type="OrthoDB" id="9150437at2"/>
<feature type="transmembrane region" description="Helical" evidence="1">
    <location>
        <begin position="7"/>
        <end position="29"/>
    </location>
</feature>
<dbReference type="SUPFAM" id="SSF103481">
    <property type="entry name" value="Multidrug resistance efflux transporter EmrE"/>
    <property type="match status" value="2"/>
</dbReference>
<reference evidence="3 4" key="1">
    <citation type="submission" date="2012-03" db="EMBL/GenBank/DDBJ databases">
        <authorList>
            <person name="Harkins D.M."/>
            <person name="Madupu R."/>
            <person name="Durkin A.S."/>
            <person name="Torralba M."/>
            <person name="Methe B."/>
            <person name="Sutton G.G."/>
            <person name="Nelson K.E."/>
        </authorList>
    </citation>
    <scope>NUCLEOTIDE SEQUENCE [LARGE SCALE GENOMIC DNA]</scope>
    <source>
        <strain evidence="3 4">CCUG 2042</strain>
    </source>
</reference>
<feature type="transmembrane region" description="Helical" evidence="1">
    <location>
        <begin position="94"/>
        <end position="115"/>
    </location>
</feature>
<feature type="transmembrane region" description="Helical" evidence="1">
    <location>
        <begin position="238"/>
        <end position="257"/>
    </location>
</feature>
<dbReference type="GO" id="GO:0016020">
    <property type="term" value="C:membrane"/>
    <property type="evidence" value="ECO:0007669"/>
    <property type="project" value="InterPro"/>
</dbReference>
<dbReference type="RefSeq" id="WP_005761229.1">
    <property type="nucleotide sequence ID" value="NZ_AJSX01000038.1"/>
</dbReference>
<accession>I3D9G3</accession>
<feature type="transmembrane region" description="Helical" evidence="1">
    <location>
        <begin position="67"/>
        <end position="88"/>
    </location>
</feature>
<keyword evidence="1" id="KW-0812">Transmembrane</keyword>
<dbReference type="InterPro" id="IPR037185">
    <property type="entry name" value="EmrE-like"/>
</dbReference>
<gene>
    <name evidence="3" type="ORF">HMPREF1052_1796</name>
</gene>
<evidence type="ECO:0000313" key="3">
    <source>
        <dbReference type="EMBL" id="EIJ68356.1"/>
    </source>
</evidence>
<feature type="transmembrane region" description="Helical" evidence="1">
    <location>
        <begin position="122"/>
        <end position="139"/>
    </location>
</feature>
<feature type="transmembrane region" description="Helical" evidence="1">
    <location>
        <begin position="182"/>
        <end position="200"/>
    </location>
</feature>
<feature type="transmembrane region" description="Helical" evidence="1">
    <location>
        <begin position="151"/>
        <end position="170"/>
    </location>
</feature>
<dbReference type="Pfam" id="PF00892">
    <property type="entry name" value="EamA"/>
    <property type="match status" value="2"/>
</dbReference>
<dbReference type="AlphaFoldDB" id="I3D9G3"/>
<sequence>MLNQYNLALFKVHCAAVLFGLTGVLGAIIQSSSEVLVFGRVLIAFVALSLFLLVKSQRIIKLSTKDMLIQAILGTMLISHWITFYIAIKVGGVAVGTLGFASFPAFVALFEVLILKESIKRREIILLMAITLGLALITPKYEFSNQATQGLLWGIFSGAIYGALAIFNRYNAEKLSGTQASWWQYLAGALVLAPYCLTELPKVTAIDWFWIGCLGLLCTSLAYTIFISSLNIIKARTAAMIISLEPVYAILIAWLWLDQVPTIRMIIGGLIILISVAIVNFRR</sequence>
<keyword evidence="4" id="KW-1185">Reference proteome</keyword>
<feature type="transmembrane region" description="Helical" evidence="1">
    <location>
        <begin position="35"/>
        <end position="55"/>
    </location>
</feature>
<name>I3D9G3_9PAST</name>
<keyword evidence="1" id="KW-1133">Transmembrane helix</keyword>
<dbReference type="eggNOG" id="COG0697">
    <property type="taxonomic scope" value="Bacteria"/>
</dbReference>
<dbReference type="PANTHER" id="PTHR22911">
    <property type="entry name" value="ACYL-MALONYL CONDENSING ENZYME-RELATED"/>
    <property type="match status" value="1"/>
</dbReference>
<feature type="transmembrane region" description="Helical" evidence="1">
    <location>
        <begin position="206"/>
        <end position="226"/>
    </location>
</feature>
<dbReference type="InterPro" id="IPR000620">
    <property type="entry name" value="EamA_dom"/>
</dbReference>
<dbReference type="Gene3D" id="1.10.3730.20">
    <property type="match status" value="1"/>
</dbReference>
<dbReference type="PATRIC" id="fig|1095749.3.peg.1605"/>
<comment type="caution">
    <text evidence="3">The sequence shown here is derived from an EMBL/GenBank/DDBJ whole genome shotgun (WGS) entry which is preliminary data.</text>
</comment>
<evidence type="ECO:0000256" key="1">
    <source>
        <dbReference type="SAM" id="Phobius"/>
    </source>
</evidence>
<feature type="domain" description="EamA" evidence="2">
    <location>
        <begin position="150"/>
        <end position="280"/>
    </location>
</feature>
<feature type="domain" description="EamA" evidence="2">
    <location>
        <begin position="10"/>
        <end position="138"/>
    </location>
</feature>
<evidence type="ECO:0000259" key="2">
    <source>
        <dbReference type="Pfam" id="PF00892"/>
    </source>
</evidence>
<evidence type="ECO:0000313" key="4">
    <source>
        <dbReference type="Proteomes" id="UP000006457"/>
    </source>
</evidence>
<dbReference type="EMBL" id="AJSX01000038">
    <property type="protein sequence ID" value="EIJ68356.1"/>
    <property type="molecule type" value="Genomic_DNA"/>
</dbReference>
<protein>
    <submittedName>
        <fullName evidence="3">EamA-like transporter family protein</fullName>
    </submittedName>
</protein>
<dbReference type="Proteomes" id="UP000006457">
    <property type="component" value="Unassembled WGS sequence"/>
</dbReference>